<feature type="domain" description="FAD-binding" evidence="5">
    <location>
        <begin position="4"/>
        <end position="357"/>
    </location>
</feature>
<dbReference type="Gene3D" id="3.40.30.120">
    <property type="match status" value="1"/>
</dbReference>
<feature type="region of interest" description="Disordered" evidence="4">
    <location>
        <begin position="89"/>
        <end position="112"/>
    </location>
</feature>
<dbReference type="GO" id="GO:0016709">
    <property type="term" value="F:oxidoreductase activity, acting on paired donors, with incorporation or reduction of molecular oxygen, NAD(P)H as one donor, and incorporation of one atom of oxygen"/>
    <property type="evidence" value="ECO:0007669"/>
    <property type="project" value="UniProtKB-ARBA"/>
</dbReference>
<sequence>MVSETPVLIVGGGPAGLAASLTLSHLGIGSMLVNKYPGTLEHPKAVGLMQRTAELLRLWGAEDEMRSRGVPREFCDRMVWTTTLSADELGRTETVEPDDTASEPQSPTMGLRCPQNITESVLRDRAQSHDLADLHYGFEMTGFEQDADGVTATIVARDGGAPSTVQARYMIAADGNDSAVRRACGIGRAGDADMGHFVNIFHRAPLGPLVRDRPGWSYAVITPELTGSFVTINGDDVWLFHVNLAAGETVEDFTQQRCVDTVRHAAGINDLDVDLISIKSWILGAELSTAFRDRRVLLTGDAAHRTTPDGGVGMNTGLHSAHNLAWKVGAVVSGWAGAGLLDTYEIERRSVAETNVAYSANRGSGIMKMIEAVRAGDLDTVRAGIAARPPGGRQGMDLGFRYEAGAVAPDGTAPPQVENPVADYVQNACPGGRAPHLWVKRDGARMSTLDAFGGGLVLLAASDGAAAWRAAADHAAVGSKVPVEVLSVGAAGELQVPAGRFETLYGVEPDGAVLVRPDGFVGWRAQHAGDAPAEALDSALATILKL</sequence>
<evidence type="ECO:0000256" key="2">
    <source>
        <dbReference type="ARBA" id="ARBA00022630"/>
    </source>
</evidence>
<dbReference type="PANTHER" id="PTHR43004:SF19">
    <property type="entry name" value="BINDING MONOOXYGENASE, PUTATIVE (JCVI)-RELATED"/>
    <property type="match status" value="1"/>
</dbReference>
<dbReference type="Pfam" id="PF01494">
    <property type="entry name" value="FAD_binding_3"/>
    <property type="match status" value="1"/>
</dbReference>
<proteinExistence type="predicted"/>
<dbReference type="Proteomes" id="UP001162834">
    <property type="component" value="Chromosome"/>
</dbReference>
<evidence type="ECO:0000256" key="3">
    <source>
        <dbReference type="ARBA" id="ARBA00022827"/>
    </source>
</evidence>
<dbReference type="RefSeq" id="WP_259314608.1">
    <property type="nucleotide sequence ID" value="NZ_CP087164.1"/>
</dbReference>
<dbReference type="InterPro" id="IPR036188">
    <property type="entry name" value="FAD/NAD-bd_sf"/>
</dbReference>
<keyword evidence="7" id="KW-1185">Reference proteome</keyword>
<dbReference type="PANTHER" id="PTHR43004">
    <property type="entry name" value="TRK SYSTEM POTASSIUM UPTAKE PROTEIN"/>
    <property type="match status" value="1"/>
</dbReference>
<protein>
    <submittedName>
        <fullName evidence="6">Aklavinone 12-hydroxylase RdmE</fullName>
        <ecNumber evidence="6">1.14.13.180</ecNumber>
    </submittedName>
</protein>
<dbReference type="KEGG" id="sbae:DSM104329_01326"/>
<evidence type="ECO:0000256" key="1">
    <source>
        <dbReference type="ARBA" id="ARBA00001974"/>
    </source>
</evidence>
<comment type="cofactor">
    <cofactor evidence="1">
        <name>FAD</name>
        <dbReference type="ChEBI" id="CHEBI:57692"/>
    </cofactor>
</comment>
<dbReference type="SUPFAM" id="SSF51905">
    <property type="entry name" value="FAD/NAD(P)-binding domain"/>
    <property type="match status" value="1"/>
</dbReference>
<keyword evidence="2" id="KW-0285">Flavoprotein</keyword>
<dbReference type="EC" id="1.14.13.180" evidence="6"/>
<evidence type="ECO:0000313" key="6">
    <source>
        <dbReference type="EMBL" id="UGS34942.1"/>
    </source>
</evidence>
<dbReference type="InterPro" id="IPR050641">
    <property type="entry name" value="RIFMO-like"/>
</dbReference>
<evidence type="ECO:0000259" key="5">
    <source>
        <dbReference type="Pfam" id="PF01494"/>
    </source>
</evidence>
<reference evidence="6" key="1">
    <citation type="journal article" date="2022" name="Int. J. Syst. Evol. Microbiol.">
        <title>Pseudomonas aegrilactucae sp. nov. and Pseudomonas morbosilactucae sp. nov., pathogens causing bacterial rot of lettuce in Japan.</title>
        <authorList>
            <person name="Sawada H."/>
            <person name="Fujikawa T."/>
            <person name="Satou M."/>
        </authorList>
    </citation>
    <scope>NUCLEOTIDE SEQUENCE</scope>
    <source>
        <strain evidence="6">0166_1</strain>
    </source>
</reference>
<dbReference type="GO" id="GO:0071949">
    <property type="term" value="F:FAD binding"/>
    <property type="evidence" value="ECO:0007669"/>
    <property type="project" value="InterPro"/>
</dbReference>
<evidence type="ECO:0000313" key="7">
    <source>
        <dbReference type="Proteomes" id="UP001162834"/>
    </source>
</evidence>
<dbReference type="AlphaFoldDB" id="A0A9E6XW72"/>
<dbReference type="InterPro" id="IPR002938">
    <property type="entry name" value="FAD-bd"/>
</dbReference>
<gene>
    <name evidence="6" type="primary">rdmE</name>
    <name evidence="6" type="ORF">DSM104329_01326</name>
</gene>
<dbReference type="EMBL" id="CP087164">
    <property type="protein sequence ID" value="UGS34942.1"/>
    <property type="molecule type" value="Genomic_DNA"/>
</dbReference>
<name>A0A9E6XW72_9ACTN</name>
<keyword evidence="3" id="KW-0274">FAD</keyword>
<dbReference type="PRINTS" id="PR00420">
    <property type="entry name" value="RNGMNOXGNASE"/>
</dbReference>
<organism evidence="6 7">
    <name type="scientific">Capillimicrobium parvum</name>
    <dbReference type="NCBI Taxonomy" id="2884022"/>
    <lineage>
        <taxon>Bacteria</taxon>
        <taxon>Bacillati</taxon>
        <taxon>Actinomycetota</taxon>
        <taxon>Thermoleophilia</taxon>
        <taxon>Solirubrobacterales</taxon>
        <taxon>Capillimicrobiaceae</taxon>
        <taxon>Capillimicrobium</taxon>
    </lineage>
</organism>
<evidence type="ECO:0000256" key="4">
    <source>
        <dbReference type="SAM" id="MobiDB-lite"/>
    </source>
</evidence>
<keyword evidence="6" id="KW-0560">Oxidoreductase</keyword>
<accession>A0A9E6XW72</accession>
<dbReference type="Pfam" id="PF21274">
    <property type="entry name" value="Rng_hyd_C"/>
    <property type="match status" value="1"/>
</dbReference>
<dbReference type="Gene3D" id="3.30.9.10">
    <property type="entry name" value="D-Amino Acid Oxidase, subunit A, domain 2"/>
    <property type="match status" value="1"/>
</dbReference>
<dbReference type="Gene3D" id="3.50.50.60">
    <property type="entry name" value="FAD/NAD(P)-binding domain"/>
    <property type="match status" value="1"/>
</dbReference>